<accession>A0A918KNN4</accession>
<comment type="caution">
    <text evidence="1">The sequence shown here is derived from an EMBL/GenBank/DDBJ whole genome shotgun (WGS) entry which is preliminary data.</text>
</comment>
<protein>
    <submittedName>
        <fullName evidence="1">Uncharacterized protein</fullName>
    </submittedName>
</protein>
<dbReference type="Proteomes" id="UP000600865">
    <property type="component" value="Unassembled WGS sequence"/>
</dbReference>
<dbReference type="AlphaFoldDB" id="A0A918KNN4"/>
<keyword evidence="2" id="KW-1185">Reference proteome</keyword>
<organism evidence="1 2">
    <name type="scientific">Litorimonas cladophorae</name>
    <dbReference type="NCBI Taxonomy" id="1220491"/>
    <lineage>
        <taxon>Bacteria</taxon>
        <taxon>Pseudomonadati</taxon>
        <taxon>Pseudomonadota</taxon>
        <taxon>Alphaproteobacteria</taxon>
        <taxon>Maricaulales</taxon>
        <taxon>Robiginitomaculaceae</taxon>
    </lineage>
</organism>
<dbReference type="RefSeq" id="WP_189585125.1">
    <property type="nucleotide sequence ID" value="NZ_BMYV01000002.1"/>
</dbReference>
<proteinExistence type="predicted"/>
<name>A0A918KNN4_9PROT</name>
<reference evidence="1 2" key="1">
    <citation type="journal article" date="2014" name="Int. J. Syst. Evol. Microbiol.">
        <title>Complete genome sequence of Corynebacterium casei LMG S-19264T (=DSM 44701T), isolated from a smear-ripened cheese.</title>
        <authorList>
            <consortium name="US DOE Joint Genome Institute (JGI-PGF)"/>
            <person name="Walter F."/>
            <person name="Albersmeier A."/>
            <person name="Kalinowski J."/>
            <person name="Ruckert C."/>
        </authorList>
    </citation>
    <scope>NUCLEOTIDE SEQUENCE [LARGE SCALE GENOMIC DNA]</scope>
    <source>
        <strain evidence="1 2">KCTC 23968</strain>
    </source>
</reference>
<gene>
    <name evidence="1" type="ORF">GCM10011309_19980</name>
</gene>
<dbReference type="EMBL" id="BMYV01000002">
    <property type="protein sequence ID" value="GGX69955.1"/>
    <property type="molecule type" value="Genomic_DNA"/>
</dbReference>
<evidence type="ECO:0000313" key="2">
    <source>
        <dbReference type="Proteomes" id="UP000600865"/>
    </source>
</evidence>
<sequence length="156" mass="17111">MLKLLLSSICAVPCILAPIFSQSGFEFGDYATASFDEAYVEPNLNQLDNCKSANLGIFFHENYLESHSAELVRLSLEAAETCNDVEYIIQPISSAKANAQDLEMTAARTHELSQTLEALQVKSTVAEPVKLKNADNLYLNGRTAILKIVIKDEAKA</sequence>
<evidence type="ECO:0000313" key="1">
    <source>
        <dbReference type="EMBL" id="GGX69955.1"/>
    </source>
</evidence>